<dbReference type="Pfam" id="PF08387">
    <property type="entry name" value="FBD"/>
    <property type="match status" value="1"/>
</dbReference>
<dbReference type="Pfam" id="PF23622">
    <property type="entry name" value="LRR_At1g61320_AtMIF1"/>
    <property type="match status" value="1"/>
</dbReference>
<accession>A0A396GJE3</accession>
<comment type="caution">
    <text evidence="2">The sequence shown here is derived from an EMBL/GenBank/DDBJ whole genome shotgun (WGS) entry which is preliminary data.</text>
</comment>
<organism evidence="2 3">
    <name type="scientific">Medicago truncatula</name>
    <name type="common">Barrel medic</name>
    <name type="synonym">Medicago tribuloides</name>
    <dbReference type="NCBI Taxonomy" id="3880"/>
    <lineage>
        <taxon>Eukaryota</taxon>
        <taxon>Viridiplantae</taxon>
        <taxon>Streptophyta</taxon>
        <taxon>Embryophyta</taxon>
        <taxon>Tracheophyta</taxon>
        <taxon>Spermatophyta</taxon>
        <taxon>Magnoliopsida</taxon>
        <taxon>eudicotyledons</taxon>
        <taxon>Gunneridae</taxon>
        <taxon>Pentapetalae</taxon>
        <taxon>rosids</taxon>
        <taxon>fabids</taxon>
        <taxon>Fabales</taxon>
        <taxon>Fabaceae</taxon>
        <taxon>Papilionoideae</taxon>
        <taxon>50 kb inversion clade</taxon>
        <taxon>NPAAA clade</taxon>
        <taxon>Hologalegina</taxon>
        <taxon>IRL clade</taxon>
        <taxon>Trifolieae</taxon>
        <taxon>Medicago</taxon>
    </lineage>
</organism>
<dbReference type="InterPro" id="IPR032675">
    <property type="entry name" value="LRR_dom_sf"/>
</dbReference>
<dbReference type="Gene3D" id="3.80.10.10">
    <property type="entry name" value="Ribonuclease Inhibitor"/>
    <property type="match status" value="1"/>
</dbReference>
<dbReference type="InterPro" id="IPR050232">
    <property type="entry name" value="FBL13/AtMIF1-like"/>
</dbReference>
<dbReference type="Gramene" id="rna47539">
    <property type="protein sequence ID" value="RHN41239.1"/>
    <property type="gene ID" value="gene47539"/>
</dbReference>
<sequence length="266" mass="30681">MHHLNLSSMHILLSACPVLENLELFFSPESLDIIRVPSSLKRLKITVDNNVGAWLEIDAPGLKYLSLECITFRDAAAVGNLHSVEEAYLDVFPTPKSESVEPLLNLLRALSGIKHLELHNSTTKWLFAAPILNFPEFHYLLHLKLEYPPFNSTFLFDVLQKCPMLETLIAFMFDIDMVDRSYDSLPSYRWEAKPKSVPKCLISHLTFIHFYGVPENELEFIGYVLQHGLVLKTMIIDEYWRDQPDRWMKKISDLPRGSAMCQVKFL</sequence>
<dbReference type="PANTHER" id="PTHR31900">
    <property type="entry name" value="F-BOX/RNI SUPERFAMILY PROTEIN-RELATED"/>
    <property type="match status" value="1"/>
</dbReference>
<dbReference type="SMART" id="SM00579">
    <property type="entry name" value="FBD"/>
    <property type="match status" value="1"/>
</dbReference>
<dbReference type="InterPro" id="IPR055357">
    <property type="entry name" value="LRR_At1g61320_AtMIF1"/>
</dbReference>
<dbReference type="SUPFAM" id="SSF52047">
    <property type="entry name" value="RNI-like"/>
    <property type="match status" value="1"/>
</dbReference>
<dbReference type="AlphaFoldDB" id="A0A396GJE3"/>
<name>A0A396GJE3_MEDTR</name>
<gene>
    <name evidence="2" type="ORF">MtrunA17_Chr8g0363951</name>
</gene>
<evidence type="ECO:0000313" key="2">
    <source>
        <dbReference type="EMBL" id="RHN41239.1"/>
    </source>
</evidence>
<reference evidence="3" key="1">
    <citation type="journal article" date="2018" name="Nat. Plants">
        <title>Whole-genome landscape of Medicago truncatula symbiotic genes.</title>
        <authorList>
            <person name="Pecrix Y."/>
            <person name="Staton S.E."/>
            <person name="Sallet E."/>
            <person name="Lelandais-Briere C."/>
            <person name="Moreau S."/>
            <person name="Carrere S."/>
            <person name="Blein T."/>
            <person name="Jardinaud M.F."/>
            <person name="Latrasse D."/>
            <person name="Zouine M."/>
            <person name="Zahm M."/>
            <person name="Kreplak J."/>
            <person name="Mayjonade B."/>
            <person name="Satge C."/>
            <person name="Perez M."/>
            <person name="Cauet S."/>
            <person name="Marande W."/>
            <person name="Chantry-Darmon C."/>
            <person name="Lopez-Roques C."/>
            <person name="Bouchez O."/>
            <person name="Berard A."/>
            <person name="Debelle F."/>
            <person name="Munos S."/>
            <person name="Bendahmane A."/>
            <person name="Berges H."/>
            <person name="Niebel A."/>
            <person name="Buitink J."/>
            <person name="Frugier F."/>
            <person name="Benhamed M."/>
            <person name="Crespi M."/>
            <person name="Gouzy J."/>
            <person name="Gamas P."/>
        </authorList>
    </citation>
    <scope>NUCLEOTIDE SEQUENCE [LARGE SCALE GENOMIC DNA]</scope>
    <source>
        <strain evidence="3">cv. Jemalong A17</strain>
    </source>
</reference>
<evidence type="ECO:0000313" key="3">
    <source>
        <dbReference type="Proteomes" id="UP000265566"/>
    </source>
</evidence>
<feature type="domain" description="FBD" evidence="1">
    <location>
        <begin position="199"/>
        <end position="266"/>
    </location>
</feature>
<dbReference type="InterPro" id="IPR006566">
    <property type="entry name" value="FBD"/>
</dbReference>
<dbReference type="EMBL" id="PSQE01000008">
    <property type="protein sequence ID" value="RHN41239.1"/>
    <property type="molecule type" value="Genomic_DNA"/>
</dbReference>
<evidence type="ECO:0000259" key="1">
    <source>
        <dbReference type="SMART" id="SM00579"/>
    </source>
</evidence>
<protein>
    <submittedName>
        <fullName evidence="2">Putative FBD domain, leucine-rich repeat domain, L domain-containing protein</fullName>
    </submittedName>
</protein>
<proteinExistence type="predicted"/>
<dbReference type="Proteomes" id="UP000265566">
    <property type="component" value="Chromosome 8"/>
</dbReference>
<dbReference type="PANTHER" id="PTHR31900:SF30">
    <property type="entry name" value="SUPERFAMILY PROTEIN, PUTATIVE-RELATED"/>
    <property type="match status" value="1"/>
</dbReference>